<dbReference type="Pfam" id="PF00005">
    <property type="entry name" value="ABC_tran"/>
    <property type="match status" value="1"/>
</dbReference>
<evidence type="ECO:0000256" key="4">
    <source>
        <dbReference type="ARBA" id="ARBA00022840"/>
    </source>
</evidence>
<dbReference type="InterPro" id="IPR017871">
    <property type="entry name" value="ABC_transporter-like_CS"/>
</dbReference>
<proteinExistence type="inferred from homology"/>
<dbReference type="KEGG" id="cdo:CDOO_04780"/>
<reference evidence="7 8" key="1">
    <citation type="submission" date="2013-09" db="EMBL/GenBank/DDBJ databases">
        <title>Complete genome sequence of Corynebacterium doosanense CAU 212(T) (=DSM 45436(T)), isolated from activated sludge.</title>
        <authorList>
            <person name="Schaffert L."/>
            <person name="Albersmeier A."/>
            <person name="Kalinowski J."/>
            <person name="Ruckert C."/>
        </authorList>
    </citation>
    <scope>NUCLEOTIDE SEQUENCE [LARGE SCALE GENOMIC DNA]</scope>
    <source>
        <strain evidence="7 8">CAU 212</strain>
    </source>
</reference>
<dbReference type="InterPro" id="IPR003593">
    <property type="entry name" value="AAA+_ATPase"/>
</dbReference>
<dbReference type="OrthoDB" id="9802264at2"/>
<evidence type="ECO:0000259" key="6">
    <source>
        <dbReference type="PROSITE" id="PS50893"/>
    </source>
</evidence>
<evidence type="ECO:0000256" key="3">
    <source>
        <dbReference type="ARBA" id="ARBA00022741"/>
    </source>
</evidence>
<dbReference type="AlphaFoldDB" id="A0A097IET8"/>
<feature type="domain" description="ABC transporter" evidence="6">
    <location>
        <begin position="3"/>
        <end position="237"/>
    </location>
</feature>
<dbReference type="eggNOG" id="COG1125">
    <property type="taxonomic scope" value="Bacteria"/>
</dbReference>
<dbReference type="InterPro" id="IPR027417">
    <property type="entry name" value="P-loop_NTPase"/>
</dbReference>
<dbReference type="PROSITE" id="PS50893">
    <property type="entry name" value="ABC_TRANSPORTER_2"/>
    <property type="match status" value="1"/>
</dbReference>
<dbReference type="FunFam" id="3.40.50.300:FF:000425">
    <property type="entry name" value="Probable ABC transporter, ATP-binding subunit"/>
    <property type="match status" value="1"/>
</dbReference>
<evidence type="ECO:0000313" key="8">
    <source>
        <dbReference type="Proteomes" id="UP000029914"/>
    </source>
</evidence>
<evidence type="ECO:0000256" key="2">
    <source>
        <dbReference type="ARBA" id="ARBA00022448"/>
    </source>
</evidence>
<sequence length="263" mass="28414">MSITFDNVTKRFGDTEAVSAVSFEIPSRTTAVLLGSSGCGKTTLMRMVNRMVDPTSGRVLIDDLNVADKDPVELRRSIGYVMQSGGLMPHWTVADNIATVDRLQGADKATARARAAELLEIVGLDAAMASRYPAELSGGQRQRVGVARALAPDPNILLMDEPFGAVDPIQRRLLQDELLRIQRELNKTILFVTHDVDEALMLGDEVIVLRPGARIAQRGTPAQLVDKPADDFVAGFIGSRGNLRLDGSVVYDDSGRVVGKLSS</sequence>
<evidence type="ECO:0000256" key="1">
    <source>
        <dbReference type="ARBA" id="ARBA00005417"/>
    </source>
</evidence>
<dbReference type="GO" id="GO:0015418">
    <property type="term" value="F:ABC-type quaternary ammonium compound transporting activity"/>
    <property type="evidence" value="ECO:0007669"/>
    <property type="project" value="UniProtKB-EC"/>
</dbReference>
<dbReference type="EC" id="7.6.2.9" evidence="5"/>
<dbReference type="SMART" id="SM00382">
    <property type="entry name" value="AAA"/>
    <property type="match status" value="1"/>
</dbReference>
<keyword evidence="8" id="KW-1185">Reference proteome</keyword>
<dbReference type="PANTHER" id="PTHR43117">
    <property type="entry name" value="OSMOPROTECTANT IMPORT ATP-BINDING PROTEIN OSMV"/>
    <property type="match status" value="1"/>
</dbReference>
<comment type="similarity">
    <text evidence="1">Belongs to the ABC transporter superfamily.</text>
</comment>
<gene>
    <name evidence="7" type="ORF">CDOO_04780</name>
</gene>
<name>A0A097IET8_9CORY</name>
<keyword evidence="4 7" id="KW-0067">ATP-binding</keyword>
<accession>A0A097IET8</accession>
<evidence type="ECO:0000256" key="5">
    <source>
        <dbReference type="ARBA" id="ARBA00066388"/>
    </source>
</evidence>
<dbReference type="STRING" id="558173.CDOO_04780"/>
<organism evidence="7 8">
    <name type="scientific">Corynebacterium doosanense CAU 212 = DSM 45436</name>
    <dbReference type="NCBI Taxonomy" id="558173"/>
    <lineage>
        <taxon>Bacteria</taxon>
        <taxon>Bacillati</taxon>
        <taxon>Actinomycetota</taxon>
        <taxon>Actinomycetes</taxon>
        <taxon>Mycobacteriales</taxon>
        <taxon>Corynebacteriaceae</taxon>
        <taxon>Corynebacterium</taxon>
    </lineage>
</organism>
<dbReference type="PROSITE" id="PS00211">
    <property type="entry name" value="ABC_TRANSPORTER_1"/>
    <property type="match status" value="1"/>
</dbReference>
<dbReference type="EMBL" id="CP006764">
    <property type="protein sequence ID" value="AIT60640.1"/>
    <property type="molecule type" value="Genomic_DNA"/>
</dbReference>
<dbReference type="GO" id="GO:0005524">
    <property type="term" value="F:ATP binding"/>
    <property type="evidence" value="ECO:0007669"/>
    <property type="project" value="UniProtKB-KW"/>
</dbReference>
<dbReference type="GO" id="GO:0016887">
    <property type="term" value="F:ATP hydrolysis activity"/>
    <property type="evidence" value="ECO:0007669"/>
    <property type="project" value="InterPro"/>
</dbReference>
<keyword evidence="3" id="KW-0547">Nucleotide-binding</keyword>
<dbReference type="InterPro" id="IPR003439">
    <property type="entry name" value="ABC_transporter-like_ATP-bd"/>
</dbReference>
<dbReference type="Proteomes" id="UP000029914">
    <property type="component" value="Chromosome"/>
</dbReference>
<dbReference type="Gene3D" id="3.40.50.300">
    <property type="entry name" value="P-loop containing nucleotide triphosphate hydrolases"/>
    <property type="match status" value="1"/>
</dbReference>
<dbReference type="RefSeq" id="WP_018021838.1">
    <property type="nucleotide sequence ID" value="NZ_AQUX01000004.1"/>
</dbReference>
<keyword evidence="2" id="KW-0813">Transport</keyword>
<evidence type="ECO:0000313" key="7">
    <source>
        <dbReference type="EMBL" id="AIT60640.1"/>
    </source>
</evidence>
<protein>
    <recommendedName>
        <fullName evidence="5">ABC-type quaternary amine transporter</fullName>
        <ecNumber evidence="5">7.6.2.9</ecNumber>
    </recommendedName>
</protein>
<dbReference type="PANTHER" id="PTHR43117:SF4">
    <property type="entry name" value="OSMOPROTECTANT IMPORT ATP-BINDING PROTEIN OSMV"/>
    <property type="match status" value="1"/>
</dbReference>
<dbReference type="SUPFAM" id="SSF52540">
    <property type="entry name" value="P-loop containing nucleoside triphosphate hydrolases"/>
    <property type="match status" value="1"/>
</dbReference>
<dbReference type="HOGENOM" id="CLU_000604_1_22_11"/>